<organism evidence="6 7">
    <name type="scientific">Veronia nyctiphanis</name>
    <dbReference type="NCBI Taxonomy" id="1278244"/>
    <lineage>
        <taxon>Bacteria</taxon>
        <taxon>Pseudomonadati</taxon>
        <taxon>Pseudomonadota</taxon>
        <taxon>Gammaproteobacteria</taxon>
        <taxon>Vibrionales</taxon>
        <taxon>Vibrionaceae</taxon>
        <taxon>Veronia</taxon>
    </lineage>
</organism>
<dbReference type="EC" id="2.5.1.25" evidence="1"/>
<dbReference type="EMBL" id="PEIB01000013">
    <property type="protein sequence ID" value="RXJ73015.1"/>
    <property type="molecule type" value="Genomic_DNA"/>
</dbReference>
<evidence type="ECO:0000256" key="2">
    <source>
        <dbReference type="ARBA" id="ARBA00022679"/>
    </source>
</evidence>
<dbReference type="GO" id="GO:0016432">
    <property type="term" value="F:tRNA-uridine aminocarboxypropyltransferase activity"/>
    <property type="evidence" value="ECO:0007669"/>
    <property type="project" value="UniProtKB-EC"/>
</dbReference>
<evidence type="ECO:0000259" key="5">
    <source>
        <dbReference type="SMART" id="SM01144"/>
    </source>
</evidence>
<reference evidence="6 7" key="1">
    <citation type="submission" date="2017-10" db="EMBL/GenBank/DDBJ databases">
        <title>Nyctiphanis sp. nov., isolated from the stomach of the euphausiid Nyctiphanes simplex (Hansen, 1911) in the Gulf of California.</title>
        <authorList>
            <person name="Gomez-Gil B."/>
            <person name="Aguilar-Mendez M."/>
            <person name="Lopez-Cortes A."/>
            <person name="Gomez-Gutierrez J."/>
            <person name="Roque A."/>
            <person name="Lang E."/>
            <person name="Gonzalez-Castillo A."/>
        </authorList>
    </citation>
    <scope>NUCLEOTIDE SEQUENCE [LARGE SCALE GENOMIC DNA]</scope>
    <source>
        <strain evidence="6 7">CAIM 600</strain>
    </source>
</reference>
<name>A0A4Q0YQZ7_9GAMM</name>
<dbReference type="OrthoDB" id="370626at2"/>
<evidence type="ECO:0000313" key="6">
    <source>
        <dbReference type="EMBL" id="RXJ73015.1"/>
    </source>
</evidence>
<evidence type="ECO:0000313" key="7">
    <source>
        <dbReference type="Proteomes" id="UP000290287"/>
    </source>
</evidence>
<keyword evidence="3" id="KW-0949">S-adenosyl-L-methionine</keyword>
<keyword evidence="2" id="KW-0808">Transferase</keyword>
<dbReference type="Proteomes" id="UP000290287">
    <property type="component" value="Unassembled WGS sequence"/>
</dbReference>
<dbReference type="PANTHER" id="PTHR21392:SF1">
    <property type="entry name" value="TRNA-URIDINE AMINOCARBOXYPROPYLTRANSFERASE"/>
    <property type="match status" value="1"/>
</dbReference>
<evidence type="ECO:0000256" key="3">
    <source>
        <dbReference type="ARBA" id="ARBA00022691"/>
    </source>
</evidence>
<dbReference type="PANTHER" id="PTHR21392">
    <property type="entry name" value="TRNA-URIDINE AMINOCARBOXYPROPYLTRANSFERASE 2"/>
    <property type="match status" value="1"/>
</dbReference>
<evidence type="ECO:0000256" key="4">
    <source>
        <dbReference type="ARBA" id="ARBA00022694"/>
    </source>
</evidence>
<accession>A0A4Q0YQZ7</accession>
<dbReference type="Pfam" id="PF03942">
    <property type="entry name" value="DTW"/>
    <property type="match status" value="1"/>
</dbReference>
<dbReference type="SMART" id="SM01144">
    <property type="entry name" value="DTW"/>
    <property type="match status" value="1"/>
</dbReference>
<gene>
    <name evidence="6" type="ORF">CS022_12015</name>
</gene>
<evidence type="ECO:0000256" key="1">
    <source>
        <dbReference type="ARBA" id="ARBA00012386"/>
    </source>
</evidence>
<dbReference type="InterPro" id="IPR005636">
    <property type="entry name" value="DTW"/>
</dbReference>
<protein>
    <recommendedName>
        <fullName evidence="1">tRNA-uridine aminocarboxypropyltransferase</fullName>
        <ecNumber evidence="1">2.5.1.25</ecNumber>
    </recommendedName>
</protein>
<comment type="caution">
    <text evidence="6">The sequence shown here is derived from an EMBL/GenBank/DDBJ whole genome shotgun (WGS) entry which is preliminary data.</text>
</comment>
<proteinExistence type="predicted"/>
<keyword evidence="7" id="KW-1185">Reference proteome</keyword>
<dbReference type="GO" id="GO:0008033">
    <property type="term" value="P:tRNA processing"/>
    <property type="evidence" value="ECO:0007669"/>
    <property type="project" value="UniProtKB-KW"/>
</dbReference>
<keyword evidence="4" id="KW-0819">tRNA processing</keyword>
<dbReference type="InterPro" id="IPR039262">
    <property type="entry name" value="DTWD2/TAPT"/>
</dbReference>
<sequence>MTIIKPPACKGCGFHYNCLCAHVPTLNTSVRIDLLMHETEVDKASNTGKLLRETFPHCHQHVWRRTEPPRDLLAVIADPEIKSWLLFPDENATDVKCLPEGHNDDRKAHFIMIDATWQQAKKMVRKSPWLQSLGTATFSSLPPSQYTLRRNQQPGNLCTCEAGIALLSAMGESENAELLSQYFLQFMTTFDADRQHMSLPAT</sequence>
<dbReference type="AlphaFoldDB" id="A0A4Q0YQZ7"/>
<feature type="domain" description="DTW" evidence="5">
    <location>
        <begin position="5"/>
        <end position="195"/>
    </location>
</feature>